<protein>
    <submittedName>
        <fullName evidence="4">Peptidylprolyl isomerase</fullName>
        <ecNumber evidence="4">5.2.1.8</ecNumber>
    </submittedName>
</protein>
<dbReference type="Proteomes" id="UP001527099">
    <property type="component" value="Unassembled WGS sequence"/>
</dbReference>
<dbReference type="PANTHER" id="PTHR47245:SF2">
    <property type="entry name" value="PEPTIDYL-PROLYL CIS-TRANS ISOMERASE HP_0175-RELATED"/>
    <property type="match status" value="1"/>
</dbReference>
<comment type="caution">
    <text evidence="4">The sequence shown here is derived from an EMBL/GenBank/DDBJ whole genome shotgun (WGS) entry which is preliminary data.</text>
</comment>
<accession>A0ABT4GNE3</accession>
<dbReference type="SUPFAM" id="SSF54534">
    <property type="entry name" value="FKBP-like"/>
    <property type="match status" value="1"/>
</dbReference>
<dbReference type="InterPro" id="IPR036582">
    <property type="entry name" value="Mao_N_sf"/>
</dbReference>
<dbReference type="EC" id="5.2.1.8" evidence="4"/>
<feature type="chain" id="PRO_5046350448" evidence="2">
    <location>
        <begin position="26"/>
        <end position="376"/>
    </location>
</feature>
<name>A0ABT4GNE3_9BACL</name>
<dbReference type="EMBL" id="JAMDMX010000163">
    <property type="protein sequence ID" value="MCY9697729.1"/>
    <property type="molecule type" value="Genomic_DNA"/>
</dbReference>
<evidence type="ECO:0000256" key="1">
    <source>
        <dbReference type="PROSITE-ProRule" id="PRU00278"/>
    </source>
</evidence>
<dbReference type="InterPro" id="IPR050245">
    <property type="entry name" value="PrsA_foldase"/>
</dbReference>
<proteinExistence type="predicted"/>
<feature type="signal peptide" evidence="2">
    <location>
        <begin position="1"/>
        <end position="25"/>
    </location>
</feature>
<dbReference type="RefSeq" id="WP_268618349.1">
    <property type="nucleotide sequence ID" value="NZ_JAMDMX010000163.1"/>
</dbReference>
<keyword evidence="5" id="KW-1185">Reference proteome</keyword>
<dbReference type="InterPro" id="IPR012854">
    <property type="entry name" value="Cu_amine_oxidase-like_N"/>
</dbReference>
<dbReference type="Gene3D" id="3.30.457.10">
    <property type="entry name" value="Copper amine oxidase-like, N-terminal domain"/>
    <property type="match status" value="1"/>
</dbReference>
<dbReference type="InterPro" id="IPR027304">
    <property type="entry name" value="Trigger_fact/SurA_dom_sf"/>
</dbReference>
<feature type="domain" description="PpiC" evidence="3">
    <location>
        <begin position="233"/>
        <end position="335"/>
    </location>
</feature>
<keyword evidence="1 4" id="KW-0413">Isomerase</keyword>
<gene>
    <name evidence="4" type="ORF">M5X19_33465</name>
</gene>
<dbReference type="Pfam" id="PF13616">
    <property type="entry name" value="Rotamase_3"/>
    <property type="match status" value="1"/>
</dbReference>
<dbReference type="Gene3D" id="3.10.50.40">
    <property type="match status" value="1"/>
</dbReference>
<keyword evidence="1" id="KW-0697">Rotamase</keyword>
<dbReference type="InterPro" id="IPR000297">
    <property type="entry name" value="PPIase_PpiC"/>
</dbReference>
<dbReference type="SUPFAM" id="SSF109998">
    <property type="entry name" value="Triger factor/SurA peptide-binding domain-like"/>
    <property type="match status" value="1"/>
</dbReference>
<keyword evidence="2" id="KW-0732">Signal</keyword>
<dbReference type="PANTHER" id="PTHR47245">
    <property type="entry name" value="PEPTIDYLPROLYL ISOMERASE"/>
    <property type="match status" value="1"/>
</dbReference>
<dbReference type="SUPFAM" id="SSF55383">
    <property type="entry name" value="Copper amine oxidase, domain N"/>
    <property type="match status" value="1"/>
</dbReference>
<evidence type="ECO:0000256" key="2">
    <source>
        <dbReference type="SAM" id="SignalP"/>
    </source>
</evidence>
<evidence type="ECO:0000259" key="3">
    <source>
        <dbReference type="PROSITE" id="PS50198"/>
    </source>
</evidence>
<dbReference type="PROSITE" id="PS50198">
    <property type="entry name" value="PPIC_PPIASE_2"/>
    <property type="match status" value="1"/>
</dbReference>
<evidence type="ECO:0000313" key="5">
    <source>
        <dbReference type="Proteomes" id="UP001527099"/>
    </source>
</evidence>
<dbReference type="Pfam" id="PF07833">
    <property type="entry name" value="Cu_amine_oxidN1"/>
    <property type="match status" value="1"/>
</dbReference>
<dbReference type="InterPro" id="IPR046357">
    <property type="entry name" value="PPIase_dom_sf"/>
</dbReference>
<evidence type="ECO:0000313" key="4">
    <source>
        <dbReference type="EMBL" id="MCY9697729.1"/>
    </source>
</evidence>
<sequence>MKDKVKGLIVGLTIGSVLSGTAAFAANSQIEVAFRSLKYMFDGVEKAPSDAKGFIYEGSTYVPLRFVSEALGKKVEWDEENGTIWIGNNPNHVVATYKGGTVTKGEFDTFFALQALFNGGHAASKDDPAYQKSMITQLIQNRILFGKASEADQNAAKDGAVKQIAAWKSQFGEAKFLDDLKKVNTTVTDLQYFLVGSIGAQNYIKSSITDAQLKAKYDETLKADKNAYTIASVRHILIGLNDPSSSDNKVLRTKEEALKRAKEVQQKLKNGEDFAKLAKEFSDDPGSKDAGGLYADADVNLWVPEFKKAAIEQTIGTIGDPIATDFGYHVIKVEARSVKSFDSVKEQLKASLEQQQFQQFAEKELNDLIEKIDLGQ</sequence>
<reference evidence="4 5" key="1">
    <citation type="submission" date="2022-05" db="EMBL/GenBank/DDBJ databases">
        <title>Genome Sequencing of Bee-Associated Microbes.</title>
        <authorList>
            <person name="Dunlap C."/>
        </authorList>
    </citation>
    <scope>NUCLEOTIDE SEQUENCE [LARGE SCALE GENOMIC DNA]</scope>
    <source>
        <strain evidence="4 5">NRRL B-14421</strain>
    </source>
</reference>
<dbReference type="GO" id="GO:0003755">
    <property type="term" value="F:peptidyl-prolyl cis-trans isomerase activity"/>
    <property type="evidence" value="ECO:0007669"/>
    <property type="project" value="UniProtKB-EC"/>
</dbReference>
<organism evidence="4 5">
    <name type="scientific">Paenibacillus alginolyticus</name>
    <dbReference type="NCBI Taxonomy" id="59839"/>
    <lineage>
        <taxon>Bacteria</taxon>
        <taxon>Bacillati</taxon>
        <taxon>Bacillota</taxon>
        <taxon>Bacilli</taxon>
        <taxon>Bacillales</taxon>
        <taxon>Paenibacillaceae</taxon>
        <taxon>Paenibacillus</taxon>
    </lineage>
</organism>